<accession>A0A5C5YYK5</accession>
<protein>
    <recommendedName>
        <fullName evidence="2">3-keto-alpha-glucoside-1,2-lyase/3-keto-2-hydroxy-glucal hydratase domain-containing protein</fullName>
    </recommendedName>
</protein>
<reference evidence="3 4" key="1">
    <citation type="submission" date="2019-02" db="EMBL/GenBank/DDBJ databases">
        <title>Deep-cultivation of Planctomycetes and their phenomic and genomic characterization uncovers novel biology.</title>
        <authorList>
            <person name="Wiegand S."/>
            <person name="Jogler M."/>
            <person name="Boedeker C."/>
            <person name="Pinto D."/>
            <person name="Vollmers J."/>
            <person name="Rivas-Marin E."/>
            <person name="Kohn T."/>
            <person name="Peeters S.H."/>
            <person name="Heuer A."/>
            <person name="Rast P."/>
            <person name="Oberbeckmann S."/>
            <person name="Bunk B."/>
            <person name="Jeske O."/>
            <person name="Meyerdierks A."/>
            <person name="Storesund J.E."/>
            <person name="Kallscheuer N."/>
            <person name="Luecker S."/>
            <person name="Lage O.M."/>
            <person name="Pohl T."/>
            <person name="Merkel B.J."/>
            <person name="Hornburger P."/>
            <person name="Mueller R.-W."/>
            <person name="Bruemmer F."/>
            <person name="Labrenz M."/>
            <person name="Spormann A.M."/>
            <person name="Op Den Camp H."/>
            <person name="Overmann J."/>
            <person name="Amann R."/>
            <person name="Jetten M.S.M."/>
            <person name="Mascher T."/>
            <person name="Medema M.H."/>
            <person name="Devos D.P."/>
            <person name="Kaster A.-K."/>
            <person name="Ovreas L."/>
            <person name="Rohde M."/>
            <person name="Galperin M.Y."/>
            <person name="Jogler C."/>
        </authorList>
    </citation>
    <scope>NUCLEOTIDE SEQUENCE [LARGE SCALE GENOMIC DNA]</scope>
    <source>
        <strain evidence="3 4">CA13</strain>
    </source>
</reference>
<dbReference type="AlphaFoldDB" id="A0A5C5YYK5"/>
<dbReference type="RefSeq" id="WP_146395253.1">
    <property type="nucleotide sequence ID" value="NZ_SJPJ01000001.1"/>
</dbReference>
<dbReference type="OrthoDB" id="9758923at2"/>
<evidence type="ECO:0000259" key="2">
    <source>
        <dbReference type="Pfam" id="PF06439"/>
    </source>
</evidence>
<dbReference type="Proteomes" id="UP000315010">
    <property type="component" value="Unassembled WGS sequence"/>
</dbReference>
<sequence precursor="true">MLFFRTLLVGFLLLAIAKSNQAQELAIKVDATKQLHPVSHLLTGACIEDVNHEIYGGFYSQMIFGESFQEPATASTIEGFKAYEGEWEVENGVLHISGGQGNKLVSDSPTLRNGEVSVDVKFEDRTPGNAGLILQVSKAKNGADNFYGYEISLDPALQIFRLGRHRNNWEHIRDVPCEIKVGQWINLQVKLDDGTLAIDVDGVNRLTYEDHDNHSLHEGLVGLRQWQRGASFRNLKVMSESKLIELPFEKTTSPMNHAVSSMWQASETGTAVGQYEIVRSDSFVGTQCQKIRFVNGQGTVCINNKGLNRWGLHLQQGKEYEGVVYAKTDSPCELWVGAENSDGSQVMDEKKLNIASSEWKRIEFCLTPNETVVDGRFTLKLKMPGSVLVGYVSLQPGPWGRFENLPVRRDVAEMLQRQGINILRYGGSMINNDQ</sequence>
<feature type="domain" description="3-keto-alpha-glucoside-1,2-lyase/3-keto-2-hydroxy-glucal hydratase" evidence="2">
    <location>
        <begin position="76"/>
        <end position="237"/>
    </location>
</feature>
<dbReference type="Gene3D" id="2.60.120.560">
    <property type="entry name" value="Exo-inulinase, domain 1"/>
    <property type="match status" value="1"/>
</dbReference>
<dbReference type="PANTHER" id="PTHR31776:SF0">
    <property type="entry name" value="ALPHA-L-ARABINOFURANOSIDASE 1"/>
    <property type="match status" value="1"/>
</dbReference>
<dbReference type="InterPro" id="IPR010496">
    <property type="entry name" value="AL/BT2_dom"/>
</dbReference>
<evidence type="ECO:0000313" key="3">
    <source>
        <dbReference type="EMBL" id="TWT80178.1"/>
    </source>
</evidence>
<dbReference type="PANTHER" id="PTHR31776">
    <property type="entry name" value="ALPHA-L-ARABINOFURANOSIDASE 1"/>
    <property type="match status" value="1"/>
</dbReference>
<dbReference type="Pfam" id="PF06439">
    <property type="entry name" value="3keto-disac_hyd"/>
    <property type="match status" value="1"/>
</dbReference>
<dbReference type="EMBL" id="SJPJ01000001">
    <property type="protein sequence ID" value="TWT80178.1"/>
    <property type="molecule type" value="Genomic_DNA"/>
</dbReference>
<dbReference type="SUPFAM" id="SSF49785">
    <property type="entry name" value="Galactose-binding domain-like"/>
    <property type="match status" value="1"/>
</dbReference>
<dbReference type="InterPro" id="IPR051563">
    <property type="entry name" value="Glycosyl_Hydrolase_51"/>
</dbReference>
<organism evidence="3 4">
    <name type="scientific">Novipirellula herctigrandis</name>
    <dbReference type="NCBI Taxonomy" id="2527986"/>
    <lineage>
        <taxon>Bacteria</taxon>
        <taxon>Pseudomonadati</taxon>
        <taxon>Planctomycetota</taxon>
        <taxon>Planctomycetia</taxon>
        <taxon>Pirellulales</taxon>
        <taxon>Pirellulaceae</taxon>
        <taxon>Novipirellula</taxon>
    </lineage>
</organism>
<evidence type="ECO:0000256" key="1">
    <source>
        <dbReference type="SAM" id="SignalP"/>
    </source>
</evidence>
<comment type="caution">
    <text evidence="3">The sequence shown here is derived from an EMBL/GenBank/DDBJ whole genome shotgun (WGS) entry which is preliminary data.</text>
</comment>
<dbReference type="InterPro" id="IPR008979">
    <property type="entry name" value="Galactose-bd-like_sf"/>
</dbReference>
<keyword evidence="4" id="KW-1185">Reference proteome</keyword>
<feature type="chain" id="PRO_5022966825" description="3-keto-alpha-glucoside-1,2-lyase/3-keto-2-hydroxy-glucal hydratase domain-containing protein" evidence="1">
    <location>
        <begin position="23"/>
        <end position="434"/>
    </location>
</feature>
<dbReference type="Gene3D" id="2.60.120.260">
    <property type="entry name" value="Galactose-binding domain-like"/>
    <property type="match status" value="1"/>
</dbReference>
<dbReference type="GO" id="GO:0046556">
    <property type="term" value="F:alpha-L-arabinofuranosidase activity"/>
    <property type="evidence" value="ECO:0007669"/>
    <property type="project" value="TreeGrafter"/>
</dbReference>
<proteinExistence type="predicted"/>
<name>A0A5C5YYK5_9BACT</name>
<evidence type="ECO:0000313" key="4">
    <source>
        <dbReference type="Proteomes" id="UP000315010"/>
    </source>
</evidence>
<keyword evidence="1" id="KW-0732">Signal</keyword>
<feature type="signal peptide" evidence="1">
    <location>
        <begin position="1"/>
        <end position="22"/>
    </location>
</feature>
<gene>
    <name evidence="3" type="ORF">CA13_15910</name>
</gene>